<protein>
    <submittedName>
        <fullName evidence="2">OTU domain-containing protein</fullName>
    </submittedName>
</protein>
<evidence type="ECO:0000313" key="1">
    <source>
        <dbReference type="Proteomes" id="UP000887579"/>
    </source>
</evidence>
<name>A0AC34GMK4_9BILA</name>
<sequence>MFGFQIVDVVKDGNDFYRATLVALGDDQDNHADLRDAACRWIKENPTKYKNDISPMTIVDYIAIQSQQNIPAHDTAIEVVSDMIKTPFFIIGNGR</sequence>
<reference evidence="2" key="1">
    <citation type="submission" date="2022-11" db="UniProtKB">
        <authorList>
            <consortium name="WormBaseParasite"/>
        </authorList>
    </citation>
    <scope>IDENTIFICATION</scope>
</reference>
<accession>A0AC34GMK4</accession>
<organism evidence="1 2">
    <name type="scientific">Panagrolaimus sp. ES5</name>
    <dbReference type="NCBI Taxonomy" id="591445"/>
    <lineage>
        <taxon>Eukaryota</taxon>
        <taxon>Metazoa</taxon>
        <taxon>Ecdysozoa</taxon>
        <taxon>Nematoda</taxon>
        <taxon>Chromadorea</taxon>
        <taxon>Rhabditida</taxon>
        <taxon>Tylenchina</taxon>
        <taxon>Panagrolaimomorpha</taxon>
        <taxon>Panagrolaimoidea</taxon>
        <taxon>Panagrolaimidae</taxon>
        <taxon>Panagrolaimus</taxon>
    </lineage>
</organism>
<proteinExistence type="predicted"/>
<evidence type="ECO:0000313" key="2">
    <source>
        <dbReference type="WBParaSite" id="ES5_v2.g30922.t1"/>
    </source>
</evidence>
<dbReference type="WBParaSite" id="ES5_v2.g30922.t1">
    <property type="protein sequence ID" value="ES5_v2.g30922.t1"/>
    <property type="gene ID" value="ES5_v2.g30922"/>
</dbReference>
<dbReference type="Proteomes" id="UP000887579">
    <property type="component" value="Unplaced"/>
</dbReference>